<evidence type="ECO:0000256" key="2">
    <source>
        <dbReference type="ARBA" id="ARBA00022475"/>
    </source>
</evidence>
<dbReference type="AlphaFoldDB" id="A0A382IZI9"/>
<gene>
    <name evidence="7" type="ORF">METZ01_LOCUS257107</name>
</gene>
<evidence type="ECO:0000256" key="5">
    <source>
        <dbReference type="ARBA" id="ARBA00023136"/>
    </source>
</evidence>
<reference evidence="7" key="1">
    <citation type="submission" date="2018-05" db="EMBL/GenBank/DDBJ databases">
        <authorList>
            <person name="Lanie J.A."/>
            <person name="Ng W.-L."/>
            <person name="Kazmierczak K.M."/>
            <person name="Andrzejewski T.M."/>
            <person name="Davidsen T.M."/>
            <person name="Wayne K.J."/>
            <person name="Tettelin H."/>
            <person name="Glass J.I."/>
            <person name="Rusch D."/>
            <person name="Podicherti R."/>
            <person name="Tsui H.-C.T."/>
            <person name="Winkler M.E."/>
        </authorList>
    </citation>
    <scope>NUCLEOTIDE SEQUENCE</scope>
</reference>
<evidence type="ECO:0000256" key="3">
    <source>
        <dbReference type="ARBA" id="ARBA00022692"/>
    </source>
</evidence>
<dbReference type="GO" id="GO:0005886">
    <property type="term" value="C:plasma membrane"/>
    <property type="evidence" value="ECO:0007669"/>
    <property type="project" value="UniProtKB-SubCell"/>
</dbReference>
<evidence type="ECO:0008006" key="8">
    <source>
        <dbReference type="Google" id="ProtNLM"/>
    </source>
</evidence>
<sequence>MDPIVTTSLTVSLIAISVIFTVLVVLIYTIKLLVHLLPYEELPAPKPTRATSQNSLVNTVTPEIISAITSVMATHLKKSPQEFHITQIHPK</sequence>
<proteinExistence type="predicted"/>
<feature type="transmembrane region" description="Helical" evidence="6">
    <location>
        <begin position="12"/>
        <end position="34"/>
    </location>
</feature>
<evidence type="ECO:0000313" key="7">
    <source>
        <dbReference type="EMBL" id="SVC04253.1"/>
    </source>
</evidence>
<keyword evidence="2" id="KW-1003">Cell membrane</keyword>
<evidence type="ECO:0000256" key="4">
    <source>
        <dbReference type="ARBA" id="ARBA00022989"/>
    </source>
</evidence>
<evidence type="ECO:0000256" key="1">
    <source>
        <dbReference type="ARBA" id="ARBA00004236"/>
    </source>
</evidence>
<dbReference type="InterPro" id="IPR005899">
    <property type="entry name" value="Na_pump_deCOase"/>
</dbReference>
<keyword evidence="4 6" id="KW-1133">Transmembrane helix</keyword>
<keyword evidence="3 6" id="KW-0812">Transmembrane</keyword>
<comment type="subcellular location">
    <subcellularLocation>
        <location evidence="1">Cell membrane</location>
    </subcellularLocation>
</comment>
<evidence type="ECO:0000256" key="6">
    <source>
        <dbReference type="SAM" id="Phobius"/>
    </source>
</evidence>
<dbReference type="GO" id="GO:0015081">
    <property type="term" value="F:sodium ion transmembrane transporter activity"/>
    <property type="evidence" value="ECO:0007669"/>
    <property type="project" value="InterPro"/>
</dbReference>
<dbReference type="GO" id="GO:0036376">
    <property type="term" value="P:sodium ion export across plasma membrane"/>
    <property type="evidence" value="ECO:0007669"/>
    <property type="project" value="InterPro"/>
</dbReference>
<accession>A0A382IZI9</accession>
<name>A0A382IZI9_9ZZZZ</name>
<dbReference type="EMBL" id="UINC01070251">
    <property type="protein sequence ID" value="SVC04253.1"/>
    <property type="molecule type" value="Genomic_DNA"/>
</dbReference>
<dbReference type="Pfam" id="PF04277">
    <property type="entry name" value="OAD_gamma"/>
    <property type="match status" value="1"/>
</dbReference>
<keyword evidence="5 6" id="KW-0472">Membrane</keyword>
<protein>
    <recommendedName>
        <fullName evidence="8">Oxaloacetate decarboxylase gamma chain</fullName>
    </recommendedName>
</protein>
<organism evidence="7">
    <name type="scientific">marine metagenome</name>
    <dbReference type="NCBI Taxonomy" id="408172"/>
    <lineage>
        <taxon>unclassified sequences</taxon>
        <taxon>metagenomes</taxon>
        <taxon>ecological metagenomes</taxon>
    </lineage>
</organism>